<dbReference type="PATRIC" id="fig|66430.4.peg.5658"/>
<evidence type="ECO:0000313" key="2">
    <source>
        <dbReference type="Proteomes" id="UP000035932"/>
    </source>
</evidence>
<gene>
    <name evidence="1" type="ORF">ACS04_14975</name>
</gene>
<name>A0A0J6XP42_9ACTN</name>
<organism evidence="1 2">
    <name type="scientific">Streptomyces roseus</name>
    <dbReference type="NCBI Taxonomy" id="66430"/>
    <lineage>
        <taxon>Bacteria</taxon>
        <taxon>Bacillati</taxon>
        <taxon>Actinomycetota</taxon>
        <taxon>Actinomycetes</taxon>
        <taxon>Kitasatosporales</taxon>
        <taxon>Streptomycetaceae</taxon>
        <taxon>Streptomyces</taxon>
    </lineage>
</organism>
<dbReference type="OrthoDB" id="4249350at2"/>
<accession>A0A0J6XP42</accession>
<keyword evidence="2" id="KW-1185">Reference proteome</keyword>
<evidence type="ECO:0000313" key="1">
    <source>
        <dbReference type="EMBL" id="KMO96984.1"/>
    </source>
</evidence>
<dbReference type="AlphaFoldDB" id="A0A0J6XP42"/>
<sequence length="59" mass="6508">MGRTTLPLSERIADAAALLVGKRTVRCPHPGCRVSVRYRAITPEEAQRLTGLATDHTRH</sequence>
<reference evidence="1 2" key="1">
    <citation type="submission" date="2015-06" db="EMBL/GenBank/DDBJ databases">
        <title>Recapitulation of the evolution of biosynthetic gene clusters reveals hidden chemical diversity on bacterial genomes.</title>
        <authorList>
            <person name="Cruz-Morales P."/>
            <person name="Martinez-Guerrero C."/>
            <person name="Morales-Escalante M.A."/>
            <person name="Yanez-Guerra L.A."/>
            <person name="Kopp J.F."/>
            <person name="Feldmann J."/>
            <person name="Ramos-Aboites H.E."/>
            <person name="Barona-Gomez F."/>
        </authorList>
    </citation>
    <scope>NUCLEOTIDE SEQUENCE [LARGE SCALE GENOMIC DNA]</scope>
    <source>
        <strain evidence="1 2">ATCC 31245</strain>
    </source>
</reference>
<dbReference type="Proteomes" id="UP000035932">
    <property type="component" value="Unassembled WGS sequence"/>
</dbReference>
<dbReference type="STRING" id="66430.ACS04_14975"/>
<dbReference type="RefSeq" id="WP_048477088.1">
    <property type="nucleotide sequence ID" value="NZ_JBIRUD010000010.1"/>
</dbReference>
<proteinExistence type="predicted"/>
<dbReference type="EMBL" id="LFML01000056">
    <property type="protein sequence ID" value="KMO96984.1"/>
    <property type="molecule type" value="Genomic_DNA"/>
</dbReference>
<comment type="caution">
    <text evidence="1">The sequence shown here is derived from an EMBL/GenBank/DDBJ whole genome shotgun (WGS) entry which is preliminary data.</text>
</comment>
<protein>
    <submittedName>
        <fullName evidence="1">Uncharacterized protein</fullName>
    </submittedName>
</protein>